<evidence type="ECO:0000313" key="2">
    <source>
        <dbReference type="EMBL" id="MBN3544439.1"/>
    </source>
</evidence>
<gene>
    <name evidence="2" type="ORF">JYA64_04000</name>
</gene>
<keyword evidence="1" id="KW-1133">Transmembrane helix</keyword>
<comment type="caution">
    <text evidence="2">The sequence shown here is derived from an EMBL/GenBank/DDBJ whole genome shotgun (WGS) entry which is preliminary data.</text>
</comment>
<dbReference type="RefSeq" id="WP_188403859.1">
    <property type="nucleotide sequence ID" value="NZ_BMCE01000002.1"/>
</dbReference>
<accession>A0ABS2Z8H5</accession>
<sequence>MYRGQLGSVFCILVITVCLTSIFFLLSDIGRYFDVIEIMIMRIFYSIKVILILSVIMFLALLFLLKR</sequence>
<evidence type="ECO:0000313" key="3">
    <source>
        <dbReference type="Proteomes" id="UP001319060"/>
    </source>
</evidence>
<organism evidence="2 3">
    <name type="scientific">Fictibacillus barbaricus</name>
    <dbReference type="NCBI Taxonomy" id="182136"/>
    <lineage>
        <taxon>Bacteria</taxon>
        <taxon>Bacillati</taxon>
        <taxon>Bacillota</taxon>
        <taxon>Bacilli</taxon>
        <taxon>Bacillales</taxon>
        <taxon>Fictibacillaceae</taxon>
        <taxon>Fictibacillus</taxon>
    </lineage>
</organism>
<proteinExistence type="predicted"/>
<feature type="transmembrane region" description="Helical" evidence="1">
    <location>
        <begin position="47"/>
        <end position="65"/>
    </location>
</feature>
<dbReference type="Proteomes" id="UP001319060">
    <property type="component" value="Unassembled WGS sequence"/>
</dbReference>
<keyword evidence="1" id="KW-0472">Membrane</keyword>
<name>A0ABS2Z8H5_9BACL</name>
<reference evidence="2 3" key="1">
    <citation type="submission" date="2021-01" db="EMBL/GenBank/DDBJ databases">
        <title>Genome Sequencing of Type Strains.</title>
        <authorList>
            <person name="Lemaire J.F."/>
            <person name="Inderbitzin P."/>
            <person name="Collins S.B."/>
            <person name="Wespe N."/>
            <person name="Knight-Connoni V."/>
        </authorList>
    </citation>
    <scope>NUCLEOTIDE SEQUENCE [LARGE SCALE GENOMIC DNA]</scope>
    <source>
        <strain evidence="2 3">DSM 14730</strain>
    </source>
</reference>
<keyword evidence="1" id="KW-0812">Transmembrane</keyword>
<dbReference type="EMBL" id="JAFHKS010000042">
    <property type="protein sequence ID" value="MBN3544439.1"/>
    <property type="molecule type" value="Genomic_DNA"/>
</dbReference>
<protein>
    <submittedName>
        <fullName evidence="2">Uncharacterized protein</fullName>
    </submittedName>
</protein>
<evidence type="ECO:0000256" key="1">
    <source>
        <dbReference type="SAM" id="Phobius"/>
    </source>
</evidence>
<feature type="transmembrane region" description="Helical" evidence="1">
    <location>
        <begin position="6"/>
        <end position="26"/>
    </location>
</feature>
<keyword evidence="3" id="KW-1185">Reference proteome</keyword>